<protein>
    <recommendedName>
        <fullName evidence="11">Ionotropic glutamate receptor L-glutamate and glycine-binding domain-containing protein</fullName>
    </recommendedName>
</protein>
<dbReference type="OrthoDB" id="6430908at2759"/>
<keyword evidence="10" id="KW-1185">Reference proteome</keyword>
<evidence type="ECO:0008006" key="11">
    <source>
        <dbReference type="Google" id="ProtNLM"/>
    </source>
</evidence>
<reference evidence="10" key="1">
    <citation type="submission" date="2020-01" db="EMBL/GenBank/DDBJ databases">
        <title>Draft genome sequence of the Termite Coptotermes fromosanus.</title>
        <authorList>
            <person name="Itakura S."/>
            <person name="Yosikawa Y."/>
            <person name="Umezawa K."/>
        </authorList>
    </citation>
    <scope>NUCLEOTIDE SEQUENCE [LARGE SCALE GENOMIC DNA]</scope>
</reference>
<dbReference type="AlphaFoldDB" id="A0A6L2PQ74"/>
<dbReference type="EMBL" id="BLKM01011478">
    <property type="protein sequence ID" value="GFG33332.1"/>
    <property type="molecule type" value="Genomic_DNA"/>
</dbReference>
<dbReference type="SUPFAM" id="SSF53850">
    <property type="entry name" value="Periplasmic binding protein-like II"/>
    <property type="match status" value="1"/>
</dbReference>
<name>A0A6L2PQ74_COPFO</name>
<evidence type="ECO:0000256" key="4">
    <source>
        <dbReference type="ARBA" id="ARBA00022989"/>
    </source>
</evidence>
<sequence>MSANKITLERQHFAIPVGNIFSPFQVTWLLLLLVMFRRQALGYLYPHVIKHLDRHAVNCVPKISENYFENGRTLVLSLPAYNKLQKNENMLVAIKSVQSDMQSQLDTTDILLQNLHFSLRWPIIVFSPAGEIRKLDPRDWDTRNSDNHGSYVLIVRYHSGHLSEVREQIHQLESLPAWNSRAKFVVVAEENNVRPNDQILKDILKEFWKWNIFNVVILSPTELTNASTSVGVYTWFPYSFPSGRCGELRQIVLLDTCLTTGKTTARFLNDSPIFEQKIPYNIDGCPFRVSTLKFHPFIIYDNSTLDGSEIRLILSIADKINATLKLKVSLAPERKGQQLSNGTWTGLRGEIMYGFSDMIFGHILTNLDDHLVFDDTIIYSSDKFSWYIARANPYPRWLSMARVFTPEMWLVLLTAIPVAAFGMKCLSQGGGDEIWSYVKCVVSFWAALLGAGADVPYSPPLRVFFLSWVIYSLAVNTVFQTYVTSYLVDPGLQHQIDNAEELYESNAVFAFPDTIDKFLTKELLDRLKPRIQSDPVVCLDYVANKDNFATVAGKKLVAFYSENLAQRGAKHEIFQFREDMFQLSTVMLLPKGSPFLELINDILTRLLEAGLIDKWYNDIITENQIKAAVREIPVLTDTYIPLSLAHLQASFVFLFLGLGISSVVLLVEKILR</sequence>
<evidence type="ECO:0000313" key="9">
    <source>
        <dbReference type="EMBL" id="GFG33332.1"/>
    </source>
</evidence>
<organism evidence="9 10">
    <name type="scientific">Coptotermes formosanus</name>
    <name type="common">Formosan subterranean termite</name>
    <dbReference type="NCBI Taxonomy" id="36987"/>
    <lineage>
        <taxon>Eukaryota</taxon>
        <taxon>Metazoa</taxon>
        <taxon>Ecdysozoa</taxon>
        <taxon>Arthropoda</taxon>
        <taxon>Hexapoda</taxon>
        <taxon>Insecta</taxon>
        <taxon>Pterygota</taxon>
        <taxon>Neoptera</taxon>
        <taxon>Polyneoptera</taxon>
        <taxon>Dictyoptera</taxon>
        <taxon>Blattodea</taxon>
        <taxon>Blattoidea</taxon>
        <taxon>Termitoidae</taxon>
        <taxon>Rhinotermitidae</taxon>
        <taxon>Coptotermes</taxon>
    </lineage>
</organism>
<evidence type="ECO:0000256" key="2">
    <source>
        <dbReference type="ARBA" id="ARBA00022475"/>
    </source>
</evidence>
<evidence type="ECO:0000313" key="10">
    <source>
        <dbReference type="Proteomes" id="UP000502823"/>
    </source>
</evidence>
<dbReference type="PANTHER" id="PTHR42643">
    <property type="entry name" value="IONOTROPIC RECEPTOR 20A-RELATED"/>
    <property type="match status" value="1"/>
</dbReference>
<keyword evidence="2" id="KW-1003">Cell membrane</keyword>
<dbReference type="InterPro" id="IPR052192">
    <property type="entry name" value="Insect_Ionotropic_Sensory_Rcpt"/>
</dbReference>
<feature type="transmembrane region" description="Helical" evidence="8">
    <location>
        <begin position="645"/>
        <end position="667"/>
    </location>
</feature>
<evidence type="ECO:0000256" key="3">
    <source>
        <dbReference type="ARBA" id="ARBA00022692"/>
    </source>
</evidence>
<gene>
    <name evidence="9" type="ORF">Cfor_04056</name>
</gene>
<dbReference type="InParanoid" id="A0A6L2PQ74"/>
<dbReference type="PANTHER" id="PTHR42643:SF24">
    <property type="entry name" value="IONOTROPIC RECEPTOR 60A"/>
    <property type="match status" value="1"/>
</dbReference>
<evidence type="ECO:0000256" key="5">
    <source>
        <dbReference type="ARBA" id="ARBA00023136"/>
    </source>
</evidence>
<evidence type="ECO:0000256" key="1">
    <source>
        <dbReference type="ARBA" id="ARBA00004651"/>
    </source>
</evidence>
<keyword evidence="5 8" id="KW-0472">Membrane</keyword>
<keyword evidence="6" id="KW-0675">Receptor</keyword>
<comment type="subcellular location">
    <subcellularLocation>
        <location evidence="1">Cell membrane</location>
        <topology evidence="1">Multi-pass membrane protein</topology>
    </subcellularLocation>
</comment>
<evidence type="ECO:0000256" key="8">
    <source>
        <dbReference type="SAM" id="Phobius"/>
    </source>
</evidence>
<dbReference type="GO" id="GO:0005886">
    <property type="term" value="C:plasma membrane"/>
    <property type="evidence" value="ECO:0007669"/>
    <property type="project" value="UniProtKB-SubCell"/>
</dbReference>
<dbReference type="Gene3D" id="3.40.190.10">
    <property type="entry name" value="Periplasmic binding protein-like II"/>
    <property type="match status" value="1"/>
</dbReference>
<evidence type="ECO:0000256" key="6">
    <source>
        <dbReference type="ARBA" id="ARBA00023170"/>
    </source>
</evidence>
<dbReference type="Proteomes" id="UP000502823">
    <property type="component" value="Unassembled WGS sequence"/>
</dbReference>
<evidence type="ECO:0000256" key="7">
    <source>
        <dbReference type="ARBA" id="ARBA00023180"/>
    </source>
</evidence>
<keyword evidence="7" id="KW-0325">Glycoprotein</keyword>
<dbReference type="Gene3D" id="1.10.287.70">
    <property type="match status" value="1"/>
</dbReference>
<feature type="transmembrane region" description="Helical" evidence="8">
    <location>
        <begin position="12"/>
        <end position="36"/>
    </location>
</feature>
<accession>A0A6L2PQ74</accession>
<keyword evidence="4 8" id="KW-1133">Transmembrane helix</keyword>
<comment type="caution">
    <text evidence="9">The sequence shown here is derived from an EMBL/GenBank/DDBJ whole genome shotgun (WGS) entry which is preliminary data.</text>
</comment>
<proteinExistence type="predicted"/>
<dbReference type="FunCoup" id="A0A6L2PQ74">
    <property type="interactions" value="11"/>
</dbReference>
<keyword evidence="3 8" id="KW-0812">Transmembrane</keyword>